<evidence type="ECO:0000313" key="3">
    <source>
        <dbReference type="Proteomes" id="UP001385951"/>
    </source>
</evidence>
<dbReference type="Proteomes" id="UP001385951">
    <property type="component" value="Unassembled WGS sequence"/>
</dbReference>
<evidence type="ECO:0000313" key="2">
    <source>
        <dbReference type="EMBL" id="KAK7684424.1"/>
    </source>
</evidence>
<keyword evidence="3" id="KW-1185">Reference proteome</keyword>
<protein>
    <submittedName>
        <fullName evidence="2">Uncharacterized protein</fullName>
    </submittedName>
</protein>
<evidence type="ECO:0000256" key="1">
    <source>
        <dbReference type="SAM" id="Phobius"/>
    </source>
</evidence>
<gene>
    <name evidence="2" type="ORF">QCA50_012371</name>
</gene>
<feature type="transmembrane region" description="Helical" evidence="1">
    <location>
        <begin position="35"/>
        <end position="55"/>
    </location>
</feature>
<keyword evidence="1" id="KW-0812">Transmembrane</keyword>
<keyword evidence="1" id="KW-1133">Transmembrane helix</keyword>
<sequence length="143" mass="16001">MIFKSCRTLLFLNIIAVILDVLSFAGTSTSSAQHLSTFVYIQQSFVSILLSRFILDLHSIYLIDKSSYQTTSRSTTIQFAPNIEGNLGASLDISWVTGQERDFEEDEKIQYSDNPFATGLFGFKEDSKIGQTVGNDIDVLDIR</sequence>
<name>A0AAW0FZA7_9APHY</name>
<dbReference type="EMBL" id="JASBNA010000025">
    <property type="protein sequence ID" value="KAK7684424.1"/>
    <property type="molecule type" value="Genomic_DNA"/>
</dbReference>
<reference evidence="2 3" key="1">
    <citation type="submission" date="2022-09" db="EMBL/GenBank/DDBJ databases">
        <authorList>
            <person name="Palmer J.M."/>
        </authorList>
    </citation>
    <scope>NUCLEOTIDE SEQUENCE [LARGE SCALE GENOMIC DNA]</scope>
    <source>
        <strain evidence="2 3">DSM 7382</strain>
    </source>
</reference>
<proteinExistence type="predicted"/>
<accession>A0AAW0FZA7</accession>
<comment type="caution">
    <text evidence="2">The sequence shown here is derived from an EMBL/GenBank/DDBJ whole genome shotgun (WGS) entry which is preliminary data.</text>
</comment>
<organism evidence="2 3">
    <name type="scientific">Cerrena zonata</name>
    <dbReference type="NCBI Taxonomy" id="2478898"/>
    <lineage>
        <taxon>Eukaryota</taxon>
        <taxon>Fungi</taxon>
        <taxon>Dikarya</taxon>
        <taxon>Basidiomycota</taxon>
        <taxon>Agaricomycotina</taxon>
        <taxon>Agaricomycetes</taxon>
        <taxon>Polyporales</taxon>
        <taxon>Cerrenaceae</taxon>
        <taxon>Cerrena</taxon>
    </lineage>
</organism>
<dbReference type="AlphaFoldDB" id="A0AAW0FZA7"/>
<keyword evidence="1" id="KW-0472">Membrane</keyword>